<evidence type="ECO:0000259" key="7">
    <source>
        <dbReference type="PROSITE" id="PS51085"/>
    </source>
</evidence>
<dbReference type="CDD" id="cd00207">
    <property type="entry name" value="fer2"/>
    <property type="match status" value="1"/>
</dbReference>
<evidence type="ECO:0000256" key="5">
    <source>
        <dbReference type="ARBA" id="ARBA00023014"/>
    </source>
</evidence>
<reference evidence="9" key="1">
    <citation type="journal article" date="2019" name="Int. J. Syst. Evol. Microbiol.">
        <title>The Global Catalogue of Microorganisms (GCM) 10K type strain sequencing project: providing services to taxonomists for standard genome sequencing and annotation.</title>
        <authorList>
            <consortium name="The Broad Institute Genomics Platform"/>
            <consortium name="The Broad Institute Genome Sequencing Center for Infectious Disease"/>
            <person name="Wu L."/>
            <person name="Ma J."/>
        </authorList>
    </citation>
    <scope>NUCLEOTIDE SEQUENCE [LARGE SCALE GENOMIC DNA]</scope>
    <source>
        <strain evidence="9">JCM 17555</strain>
    </source>
</reference>
<dbReference type="InterPro" id="IPR051452">
    <property type="entry name" value="Diverse_Oxidoreductases"/>
</dbReference>
<evidence type="ECO:0000256" key="4">
    <source>
        <dbReference type="ARBA" id="ARBA00023004"/>
    </source>
</evidence>
<dbReference type="Pfam" id="PF01799">
    <property type="entry name" value="Fer2_2"/>
    <property type="match status" value="1"/>
</dbReference>
<dbReference type="InterPro" id="IPR012675">
    <property type="entry name" value="Beta-grasp_dom_sf"/>
</dbReference>
<dbReference type="InterPro" id="IPR010419">
    <property type="entry name" value="CO_DH_gsu"/>
</dbReference>
<proteinExistence type="predicted"/>
<dbReference type="SUPFAM" id="SSF55961">
    <property type="entry name" value="Bet v1-like"/>
    <property type="match status" value="1"/>
</dbReference>
<dbReference type="SUPFAM" id="SSF54292">
    <property type="entry name" value="2Fe-2S ferredoxin-like"/>
    <property type="match status" value="1"/>
</dbReference>
<dbReference type="PROSITE" id="PS51085">
    <property type="entry name" value="2FE2S_FER_2"/>
    <property type="match status" value="1"/>
</dbReference>
<dbReference type="InterPro" id="IPR036884">
    <property type="entry name" value="2Fe-2S-bd_dom_sf"/>
</dbReference>
<evidence type="ECO:0000256" key="1">
    <source>
        <dbReference type="ARBA" id="ARBA00022714"/>
    </source>
</evidence>
<dbReference type="InterPro" id="IPR002888">
    <property type="entry name" value="2Fe-2S-bd"/>
</dbReference>
<feature type="region of interest" description="Disordered" evidence="6">
    <location>
        <begin position="195"/>
        <end position="228"/>
    </location>
</feature>
<comment type="caution">
    <text evidence="8">The sequence shown here is derived from an EMBL/GenBank/DDBJ whole genome shotgun (WGS) entry which is preliminary data.</text>
</comment>
<dbReference type="PANTHER" id="PTHR44379:SF8">
    <property type="entry name" value="XANTHINE DEHYDROGENASE IRON-SULFUR-BINDING SUBUNIT XDHC-RELATED"/>
    <property type="match status" value="1"/>
</dbReference>
<sequence length="404" mass="43606">MAADRQPVQIMVNGLARSELAEPRRHLADFLREDLHLTGTHLGCEQGVCGACVVLRNGVPVRACLAYTVACADTEILTIEGLDEDAVMQTLRAAFTAEHGLQCGFCTPGMLVTARDIVLRHAGRPAIDDQVIRVALSGNLCRCTGYNGIVKAIRRALGEVSAWPEPELARFRTSTAQASSHNGLQSGEFDALSSIPLAQSPSDNSRVDTDGLSTGEREEAGNTAPGINSTFVLRHPLETVWKVIRHDIATVVACLPGADITSISKDGRIEGLFVVSMGPVAAKIAGEGQVTYDDSAFTGLVKGEGKDKRSDSRAHGALHFQLSETADAHTRMTATISFELTGMLAQFSRGGMVDAVVRSLIEQFRLNFEARLNGEVAPQAKSLSVFRLMIVACRHWLKRLFSRR</sequence>
<dbReference type="InterPro" id="IPR006058">
    <property type="entry name" value="2Fe2S_fd_BS"/>
</dbReference>
<dbReference type="EMBL" id="BAABBO010000007">
    <property type="protein sequence ID" value="GAA3955471.1"/>
    <property type="molecule type" value="Genomic_DNA"/>
</dbReference>
<dbReference type="InterPro" id="IPR036010">
    <property type="entry name" value="2Fe-2S_ferredoxin-like_sf"/>
</dbReference>
<evidence type="ECO:0000256" key="3">
    <source>
        <dbReference type="ARBA" id="ARBA00023002"/>
    </source>
</evidence>
<keyword evidence="5" id="KW-0411">Iron-sulfur</keyword>
<gene>
    <name evidence="8" type="ORF">GCM10022278_12570</name>
</gene>
<dbReference type="PANTHER" id="PTHR44379">
    <property type="entry name" value="OXIDOREDUCTASE WITH IRON-SULFUR SUBUNIT"/>
    <property type="match status" value="1"/>
</dbReference>
<dbReference type="Pfam" id="PF06240">
    <property type="entry name" value="COXG"/>
    <property type="match status" value="1"/>
</dbReference>
<keyword evidence="3" id="KW-0560">Oxidoreductase</keyword>
<accession>A0ABP7NWC1</accession>
<evidence type="ECO:0000313" key="8">
    <source>
        <dbReference type="EMBL" id="GAA3955471.1"/>
    </source>
</evidence>
<keyword evidence="1" id="KW-0001">2Fe-2S</keyword>
<dbReference type="Gene3D" id="3.30.530.20">
    <property type="match status" value="1"/>
</dbReference>
<name>A0ABP7NWC1_9GAMM</name>
<feature type="domain" description="2Fe-2S ferredoxin-type" evidence="7">
    <location>
        <begin position="6"/>
        <end position="82"/>
    </location>
</feature>
<dbReference type="InterPro" id="IPR001041">
    <property type="entry name" value="2Fe-2S_ferredoxin-type"/>
</dbReference>
<dbReference type="Proteomes" id="UP001501337">
    <property type="component" value="Unassembled WGS sequence"/>
</dbReference>
<evidence type="ECO:0000256" key="2">
    <source>
        <dbReference type="ARBA" id="ARBA00022723"/>
    </source>
</evidence>
<dbReference type="SUPFAM" id="SSF47741">
    <property type="entry name" value="CO dehydrogenase ISP C-domain like"/>
    <property type="match status" value="1"/>
</dbReference>
<dbReference type="Gene3D" id="3.10.20.30">
    <property type="match status" value="1"/>
</dbReference>
<organism evidence="8 9">
    <name type="scientific">Allohahella marinimesophila</name>
    <dbReference type="NCBI Taxonomy" id="1054972"/>
    <lineage>
        <taxon>Bacteria</taxon>
        <taxon>Pseudomonadati</taxon>
        <taxon>Pseudomonadota</taxon>
        <taxon>Gammaproteobacteria</taxon>
        <taxon>Oceanospirillales</taxon>
        <taxon>Hahellaceae</taxon>
        <taxon>Allohahella</taxon>
    </lineage>
</organism>
<keyword evidence="4" id="KW-0408">Iron</keyword>
<dbReference type="InterPro" id="IPR023393">
    <property type="entry name" value="START-like_dom_sf"/>
</dbReference>
<protein>
    <submittedName>
        <fullName evidence="8">2Fe-2S iron-sulfur cluster-binding protein</fullName>
    </submittedName>
</protein>
<evidence type="ECO:0000313" key="9">
    <source>
        <dbReference type="Proteomes" id="UP001501337"/>
    </source>
</evidence>
<evidence type="ECO:0000256" key="6">
    <source>
        <dbReference type="SAM" id="MobiDB-lite"/>
    </source>
</evidence>
<feature type="compositionally biased region" description="Basic and acidic residues" evidence="6">
    <location>
        <begin position="205"/>
        <end position="220"/>
    </location>
</feature>
<keyword evidence="2" id="KW-0479">Metal-binding</keyword>
<dbReference type="Gene3D" id="1.10.150.120">
    <property type="entry name" value="[2Fe-2S]-binding domain"/>
    <property type="match status" value="1"/>
</dbReference>
<dbReference type="RefSeq" id="WP_344804423.1">
    <property type="nucleotide sequence ID" value="NZ_BAABBO010000007.1"/>
</dbReference>
<dbReference type="PROSITE" id="PS00197">
    <property type="entry name" value="2FE2S_FER_1"/>
    <property type="match status" value="1"/>
</dbReference>
<keyword evidence="9" id="KW-1185">Reference proteome</keyword>
<dbReference type="Pfam" id="PF00111">
    <property type="entry name" value="Fer2"/>
    <property type="match status" value="1"/>
</dbReference>